<evidence type="ECO:0000313" key="2">
    <source>
        <dbReference type="Proteomes" id="UP000472262"/>
    </source>
</evidence>
<dbReference type="InParanoid" id="A0A672Q6Q4"/>
<organism evidence="1 2">
    <name type="scientific">Sinocyclocheilus grahami</name>
    <name type="common">Dianchi golden-line fish</name>
    <name type="synonym">Barbus grahami</name>
    <dbReference type="NCBI Taxonomy" id="75366"/>
    <lineage>
        <taxon>Eukaryota</taxon>
        <taxon>Metazoa</taxon>
        <taxon>Chordata</taxon>
        <taxon>Craniata</taxon>
        <taxon>Vertebrata</taxon>
        <taxon>Euteleostomi</taxon>
        <taxon>Actinopterygii</taxon>
        <taxon>Neopterygii</taxon>
        <taxon>Teleostei</taxon>
        <taxon>Ostariophysi</taxon>
        <taxon>Cypriniformes</taxon>
        <taxon>Cyprinidae</taxon>
        <taxon>Cyprininae</taxon>
        <taxon>Sinocyclocheilus</taxon>
    </lineage>
</organism>
<protein>
    <submittedName>
        <fullName evidence="1">Uncharacterized protein</fullName>
    </submittedName>
</protein>
<dbReference type="AlphaFoldDB" id="A0A672Q6Q4"/>
<dbReference type="Ensembl" id="ENSSGRT00000074025.1">
    <property type="protein sequence ID" value="ENSSGRP00000069470.1"/>
    <property type="gene ID" value="ENSSGRG00000035568.1"/>
</dbReference>
<reference evidence="1" key="2">
    <citation type="submission" date="2025-09" db="UniProtKB">
        <authorList>
            <consortium name="Ensembl"/>
        </authorList>
    </citation>
    <scope>IDENTIFICATION</scope>
</reference>
<sequence length="20" mass="2088">TTGLKIIFGSGTHLIVESSK</sequence>
<name>A0A672Q6Q4_SINGR</name>
<dbReference type="Proteomes" id="UP000472262">
    <property type="component" value="Unassembled WGS sequence"/>
</dbReference>
<reference evidence="1" key="1">
    <citation type="submission" date="2025-08" db="UniProtKB">
        <authorList>
            <consortium name="Ensembl"/>
        </authorList>
    </citation>
    <scope>IDENTIFICATION</scope>
</reference>
<proteinExistence type="predicted"/>
<evidence type="ECO:0000313" key="1">
    <source>
        <dbReference type="Ensembl" id="ENSSGRP00000069470.1"/>
    </source>
</evidence>
<accession>A0A672Q6Q4</accession>
<keyword evidence="2" id="KW-1185">Reference proteome</keyword>